<keyword evidence="5 6" id="KW-0449">Lipoprotein</keyword>
<dbReference type="Proteomes" id="UP000279331">
    <property type="component" value="Unassembled WGS sequence"/>
</dbReference>
<protein>
    <submittedName>
        <fullName evidence="6">Lipoprotein LppE</fullName>
    </submittedName>
</protein>
<dbReference type="InterPro" id="IPR008691">
    <property type="entry name" value="LpqH"/>
</dbReference>
<proteinExistence type="predicted"/>
<dbReference type="GO" id="GO:0016020">
    <property type="term" value="C:membrane"/>
    <property type="evidence" value="ECO:0007669"/>
    <property type="project" value="InterPro"/>
</dbReference>
<keyword evidence="2" id="KW-0732">Signal</keyword>
<evidence type="ECO:0000256" key="1">
    <source>
        <dbReference type="ARBA" id="ARBA00022475"/>
    </source>
</evidence>
<keyword evidence="1" id="KW-1003">Cell membrane</keyword>
<evidence type="ECO:0000256" key="3">
    <source>
        <dbReference type="ARBA" id="ARBA00023136"/>
    </source>
</evidence>
<dbReference type="AlphaFoldDB" id="A0AB38UMF7"/>
<keyword evidence="4" id="KW-0564">Palmitate</keyword>
<gene>
    <name evidence="6" type="primary">lppE_3</name>
    <name evidence="6" type="ORF">LAUMK42_00497</name>
</gene>
<evidence type="ECO:0000313" key="7">
    <source>
        <dbReference type="Proteomes" id="UP000279331"/>
    </source>
</evidence>
<evidence type="ECO:0000256" key="2">
    <source>
        <dbReference type="ARBA" id="ARBA00022729"/>
    </source>
</evidence>
<comment type="caution">
    <text evidence="6">The sequence shown here is derived from an EMBL/GenBank/DDBJ whole genome shotgun (WGS) entry which is preliminary data.</text>
</comment>
<evidence type="ECO:0000313" key="6">
    <source>
        <dbReference type="EMBL" id="VAZ81695.1"/>
    </source>
</evidence>
<reference evidence="6 7" key="1">
    <citation type="submission" date="2018-09" db="EMBL/GenBank/DDBJ databases">
        <authorList>
            <person name="Tagini F."/>
        </authorList>
    </citation>
    <scope>NUCLEOTIDE SEQUENCE [LARGE SCALE GENOMIC DNA]</scope>
    <source>
        <strain evidence="6 7">MK42</strain>
    </source>
</reference>
<organism evidence="6 7">
    <name type="scientific">Mycobacterium persicum</name>
    <dbReference type="NCBI Taxonomy" id="1487726"/>
    <lineage>
        <taxon>Bacteria</taxon>
        <taxon>Bacillati</taxon>
        <taxon>Actinomycetota</taxon>
        <taxon>Actinomycetes</taxon>
        <taxon>Mycobacteriales</taxon>
        <taxon>Mycobacteriaceae</taxon>
        <taxon>Mycobacterium</taxon>
    </lineage>
</organism>
<accession>A0AB38UMF7</accession>
<keyword evidence="3" id="KW-0472">Membrane</keyword>
<dbReference type="Pfam" id="PF05481">
    <property type="entry name" value="Myco_19_kDa"/>
    <property type="match status" value="1"/>
</dbReference>
<dbReference type="PROSITE" id="PS51257">
    <property type="entry name" value="PROKAR_LIPOPROTEIN"/>
    <property type="match status" value="1"/>
</dbReference>
<sequence>MYNRVVNATAAVSVIAAVVAGCSSESRARVEARTIKVLINGSDTGHHLVDCTQVRWLWTLKTLRDDPGITAQLETGGDVVAKLVQINNLGGFTGTFGQDVTGAAQASLRNGTFTIVGTAVGWYDDKPGERSSARFEIITAC</sequence>
<evidence type="ECO:0000256" key="4">
    <source>
        <dbReference type="ARBA" id="ARBA00023139"/>
    </source>
</evidence>
<evidence type="ECO:0000256" key="5">
    <source>
        <dbReference type="ARBA" id="ARBA00023288"/>
    </source>
</evidence>
<name>A0AB38UMF7_9MYCO</name>
<dbReference type="EMBL" id="UPHL01000017">
    <property type="protein sequence ID" value="VAZ81695.1"/>
    <property type="molecule type" value="Genomic_DNA"/>
</dbReference>